<evidence type="ECO:0000313" key="7">
    <source>
        <dbReference type="EMBL" id="CEM55627.1"/>
    </source>
</evidence>
<keyword evidence="2" id="KW-0812">Transmembrane</keyword>
<dbReference type="InterPro" id="IPR029058">
    <property type="entry name" value="AB_hydrolase_fold"/>
</dbReference>
<keyword evidence="4" id="KW-0472">Membrane</keyword>
<reference evidence="7" key="1">
    <citation type="submission" date="2014-11" db="EMBL/GenBank/DDBJ databases">
        <authorList>
            <person name="Otto D Thomas"/>
            <person name="Naeem Raeece"/>
        </authorList>
    </citation>
    <scope>NUCLEOTIDE SEQUENCE</scope>
</reference>
<evidence type="ECO:0000256" key="5">
    <source>
        <dbReference type="ARBA" id="ARBA00023242"/>
    </source>
</evidence>
<evidence type="ECO:0000256" key="4">
    <source>
        <dbReference type="ARBA" id="ARBA00023136"/>
    </source>
</evidence>
<evidence type="ECO:0000256" key="2">
    <source>
        <dbReference type="ARBA" id="ARBA00022692"/>
    </source>
</evidence>
<evidence type="ECO:0008006" key="8">
    <source>
        <dbReference type="Google" id="ProtNLM"/>
    </source>
</evidence>
<evidence type="ECO:0000256" key="1">
    <source>
        <dbReference type="ARBA" id="ARBA00007387"/>
    </source>
</evidence>
<evidence type="ECO:0000256" key="6">
    <source>
        <dbReference type="ARBA" id="ARBA00034303"/>
    </source>
</evidence>
<protein>
    <recommendedName>
        <fullName evidence="8">AB hydrolase-1 domain-containing protein</fullName>
    </recommendedName>
</protein>
<comment type="subcellular location">
    <subcellularLocation>
        <location evidence="6">Nucleus outer membrane</location>
        <topology evidence="6">Single-pass membrane protein</topology>
    </subcellularLocation>
</comment>
<proteinExistence type="inferred from homology"/>
<dbReference type="AlphaFoldDB" id="A0A0G4IEF2"/>
<gene>
    <name evidence="7" type="ORF">Cvel_13704</name>
</gene>
<name>A0A0G4IEF2_9ALVE</name>
<accession>A0A0G4IEF2</accession>
<keyword evidence="5" id="KW-0539">Nucleus</keyword>
<keyword evidence="3" id="KW-1133">Transmembrane helix</keyword>
<evidence type="ECO:0000256" key="3">
    <source>
        <dbReference type="ARBA" id="ARBA00022989"/>
    </source>
</evidence>
<dbReference type="PANTHER" id="PTHR12265">
    <property type="entry name" value="TRANSMEMBRANE PROTEIN 53"/>
    <property type="match status" value="1"/>
</dbReference>
<dbReference type="SUPFAM" id="SSF53474">
    <property type="entry name" value="alpha/beta-Hydrolases"/>
    <property type="match status" value="1"/>
</dbReference>
<dbReference type="InterPro" id="IPR008547">
    <property type="entry name" value="DUF829_TMEM53"/>
</dbReference>
<dbReference type="Pfam" id="PF05705">
    <property type="entry name" value="DUF829"/>
    <property type="match status" value="1"/>
</dbReference>
<dbReference type="EMBL" id="CDMZ01005895">
    <property type="protein sequence ID" value="CEM55627.1"/>
    <property type="molecule type" value="Genomic_DNA"/>
</dbReference>
<dbReference type="PANTHER" id="PTHR12265:SF30">
    <property type="entry name" value="TRANSMEMBRANE PROTEIN 53"/>
    <property type="match status" value="1"/>
</dbReference>
<dbReference type="GO" id="GO:0005640">
    <property type="term" value="C:nuclear outer membrane"/>
    <property type="evidence" value="ECO:0007669"/>
    <property type="project" value="UniProtKB-SubCell"/>
</dbReference>
<dbReference type="VEuPathDB" id="CryptoDB:Cvel_13704"/>
<organism evidence="7">
    <name type="scientific">Chromera velia CCMP2878</name>
    <dbReference type="NCBI Taxonomy" id="1169474"/>
    <lineage>
        <taxon>Eukaryota</taxon>
        <taxon>Sar</taxon>
        <taxon>Alveolata</taxon>
        <taxon>Colpodellida</taxon>
        <taxon>Chromeraceae</taxon>
        <taxon>Chromera</taxon>
    </lineage>
</organism>
<comment type="similarity">
    <text evidence="1">Belongs to the TMEM53 family.</text>
</comment>
<sequence length="272" mass="30736">MSQTLPLLFPATNPRAISVVLGHLGVTHAQLTEYAGWYTRLNCATIATGSPPLAFVSHYRSSLRRAAAEVLEEADRLLEEHEGKTGSSEKLPILLHAMSNGGCFVLHEMEVMIEGDPQKYKRLSDRMKVGAQVFDSCPCFLRTAWHNPPGEAFPFSGWSRWGRWWYKQGATVGLSLWSVLDPSLPRRFWTHMESSRHCVHQTFIYTTADAASDATAVDRLIDKRRKIAESDVKSLRWEDSGHCRLHRDHEEQYMQAIKEAVDAAVERASAKE</sequence>